<keyword evidence="2" id="KW-1185">Reference proteome</keyword>
<dbReference type="RefSeq" id="WP_113961721.1">
    <property type="nucleotide sequence ID" value="NZ_QNRR01000015.1"/>
</dbReference>
<evidence type="ECO:0000313" key="1">
    <source>
        <dbReference type="EMBL" id="RBP36946.1"/>
    </source>
</evidence>
<evidence type="ECO:0000313" key="2">
    <source>
        <dbReference type="Proteomes" id="UP000253426"/>
    </source>
</evidence>
<organism evidence="1 2">
    <name type="scientific">Roseimicrobium gellanilyticum</name>
    <dbReference type="NCBI Taxonomy" id="748857"/>
    <lineage>
        <taxon>Bacteria</taxon>
        <taxon>Pseudomonadati</taxon>
        <taxon>Verrucomicrobiota</taxon>
        <taxon>Verrucomicrobiia</taxon>
        <taxon>Verrucomicrobiales</taxon>
        <taxon>Verrucomicrobiaceae</taxon>
        <taxon>Roseimicrobium</taxon>
    </lineage>
</organism>
<dbReference type="EMBL" id="QNRR01000015">
    <property type="protein sequence ID" value="RBP36946.1"/>
    <property type="molecule type" value="Genomic_DNA"/>
</dbReference>
<name>A0A366H6Q9_9BACT</name>
<comment type="caution">
    <text evidence="1">The sequence shown here is derived from an EMBL/GenBank/DDBJ whole genome shotgun (WGS) entry which is preliminary data.</text>
</comment>
<protein>
    <submittedName>
        <fullName evidence="1">Uncharacterized protein</fullName>
    </submittedName>
</protein>
<gene>
    <name evidence="1" type="ORF">DES53_11587</name>
</gene>
<dbReference type="AlphaFoldDB" id="A0A366H6Q9"/>
<accession>A0A366H6Q9</accession>
<dbReference type="Proteomes" id="UP000253426">
    <property type="component" value="Unassembled WGS sequence"/>
</dbReference>
<proteinExistence type="predicted"/>
<reference evidence="1 2" key="1">
    <citation type="submission" date="2018-06" db="EMBL/GenBank/DDBJ databases">
        <title>Genomic Encyclopedia of Type Strains, Phase IV (KMG-IV): sequencing the most valuable type-strain genomes for metagenomic binning, comparative biology and taxonomic classification.</title>
        <authorList>
            <person name="Goeker M."/>
        </authorList>
    </citation>
    <scope>NUCLEOTIDE SEQUENCE [LARGE SCALE GENOMIC DNA]</scope>
    <source>
        <strain evidence="1 2">DSM 25532</strain>
    </source>
</reference>
<sequence length="185" mass="21090">MSRRIKFLILALFLVLLAIPLVHLFLTWSPANPLRFQVLSQRNLPEQPGSLVHRELHIEVRNTSSTAIRLAYAVFFHHRELTRSPYGRLELQPETAERSMASAELPEEILIPAGGVWRERALVSWHKTETADPSDLVVGYGYMSSTRYLLVDWYWSLSSLVPDSWSGAIEPATYNKSYAPLETTP</sequence>